<dbReference type="PROSITE" id="PS51257">
    <property type="entry name" value="PROKAR_LIPOPROTEIN"/>
    <property type="match status" value="1"/>
</dbReference>
<dbReference type="PANTHER" id="PTHR48059">
    <property type="entry name" value="POLYGALACTURONASE INHIBITOR 1"/>
    <property type="match status" value="1"/>
</dbReference>
<comment type="subcellular location">
    <subcellularLocation>
        <location evidence="1">Cell envelope</location>
    </subcellularLocation>
</comment>
<evidence type="ECO:0008006" key="3">
    <source>
        <dbReference type="Google" id="ProtNLM"/>
    </source>
</evidence>
<organism evidence="2">
    <name type="scientific">marine metagenome</name>
    <dbReference type="NCBI Taxonomy" id="408172"/>
    <lineage>
        <taxon>unclassified sequences</taxon>
        <taxon>metagenomes</taxon>
        <taxon>ecological metagenomes</taxon>
    </lineage>
</organism>
<proteinExistence type="predicted"/>
<reference evidence="2" key="1">
    <citation type="submission" date="2018-05" db="EMBL/GenBank/DDBJ databases">
        <authorList>
            <person name="Lanie J.A."/>
            <person name="Ng W.-L."/>
            <person name="Kazmierczak K.M."/>
            <person name="Andrzejewski T.M."/>
            <person name="Davidsen T.M."/>
            <person name="Wayne K.J."/>
            <person name="Tettelin H."/>
            <person name="Glass J.I."/>
            <person name="Rusch D."/>
            <person name="Podicherti R."/>
            <person name="Tsui H.-C.T."/>
            <person name="Winkler M.E."/>
        </authorList>
    </citation>
    <scope>NUCLEOTIDE SEQUENCE</scope>
</reference>
<dbReference type="AlphaFoldDB" id="A0A382FWF0"/>
<dbReference type="Pfam" id="PF00560">
    <property type="entry name" value="LRR_1"/>
    <property type="match status" value="1"/>
</dbReference>
<gene>
    <name evidence="2" type="ORF">METZ01_LOCUS220174</name>
</gene>
<dbReference type="PANTHER" id="PTHR48059:SF30">
    <property type="entry name" value="OS06G0587000 PROTEIN"/>
    <property type="match status" value="1"/>
</dbReference>
<dbReference type="SUPFAM" id="SSF52058">
    <property type="entry name" value="L domain-like"/>
    <property type="match status" value="1"/>
</dbReference>
<dbReference type="EMBL" id="UINC01052228">
    <property type="protein sequence ID" value="SVB67320.1"/>
    <property type="molecule type" value="Genomic_DNA"/>
</dbReference>
<sequence length="346" mass="38556">MKTWLSLVLLLFCSCSELQQEADCSGVTGGSAEYDSCGVCEGNNSCYGCVSNLAVNFSDSATIDDGSCIFEVVKLTFEITGLVNTYFDITKDSSKYIFTVSSFDDGFISKYNVWGYLVQGDIGSNQNTFNLLDSIFVNDTIITDLMEPLDQGSEINMGVTVLLNNNDQQLYENFYPSDELLNILFFVQSNIPYWCTESYHKIDNICYHPGDMVILQELVGNFSPSILVVMEEPEWEEGRLVNFLCQGCFIEGTLPDSLGNLTEIRELLISSTLLTGGLPESLFDLEHLEVLILSDNQLSGSIPESICNFDIDNMIIELENNQFCSPYPECIEDFIGNQDTTQCEDG</sequence>
<dbReference type="GO" id="GO:0030313">
    <property type="term" value="C:cell envelope"/>
    <property type="evidence" value="ECO:0007669"/>
    <property type="project" value="UniProtKB-SubCell"/>
</dbReference>
<dbReference type="InterPro" id="IPR001611">
    <property type="entry name" value="Leu-rich_rpt"/>
</dbReference>
<accession>A0A382FWF0</accession>
<dbReference type="InterPro" id="IPR051848">
    <property type="entry name" value="PGIP"/>
</dbReference>
<name>A0A382FWF0_9ZZZZ</name>
<protein>
    <recommendedName>
        <fullName evidence="3">L domain-like protein</fullName>
    </recommendedName>
</protein>
<evidence type="ECO:0000256" key="1">
    <source>
        <dbReference type="ARBA" id="ARBA00004196"/>
    </source>
</evidence>
<evidence type="ECO:0000313" key="2">
    <source>
        <dbReference type="EMBL" id="SVB67320.1"/>
    </source>
</evidence>
<dbReference type="InterPro" id="IPR032675">
    <property type="entry name" value="LRR_dom_sf"/>
</dbReference>
<dbReference type="Gene3D" id="3.80.10.10">
    <property type="entry name" value="Ribonuclease Inhibitor"/>
    <property type="match status" value="1"/>
</dbReference>